<evidence type="ECO:0000313" key="1">
    <source>
        <dbReference type="EMBL" id="KAF5794474.1"/>
    </source>
</evidence>
<protein>
    <submittedName>
        <fullName evidence="1">Uncharacterized protein</fullName>
    </submittedName>
</protein>
<reference evidence="1" key="2">
    <citation type="submission" date="2020-06" db="EMBL/GenBank/DDBJ databases">
        <title>Helianthus annuus Genome sequencing and assembly Release 2.</title>
        <authorList>
            <person name="Gouzy J."/>
            <person name="Langlade N."/>
            <person name="Munos S."/>
        </authorList>
    </citation>
    <scope>NUCLEOTIDE SEQUENCE</scope>
    <source>
        <tissue evidence="1">Leaves</tissue>
    </source>
</reference>
<accession>A0A9K3IDZ6</accession>
<dbReference type="EMBL" id="MNCJ02000323">
    <property type="protein sequence ID" value="KAF5794474.1"/>
    <property type="molecule type" value="Genomic_DNA"/>
</dbReference>
<reference evidence="1" key="1">
    <citation type="journal article" date="2017" name="Nature">
        <title>The sunflower genome provides insights into oil metabolism, flowering and Asterid evolution.</title>
        <authorList>
            <person name="Badouin H."/>
            <person name="Gouzy J."/>
            <person name="Grassa C.J."/>
            <person name="Murat F."/>
            <person name="Staton S.E."/>
            <person name="Cottret L."/>
            <person name="Lelandais-Briere C."/>
            <person name="Owens G.L."/>
            <person name="Carrere S."/>
            <person name="Mayjonade B."/>
            <person name="Legrand L."/>
            <person name="Gill N."/>
            <person name="Kane N.C."/>
            <person name="Bowers J.E."/>
            <person name="Hubner S."/>
            <person name="Bellec A."/>
            <person name="Berard A."/>
            <person name="Berges H."/>
            <person name="Blanchet N."/>
            <person name="Boniface M.C."/>
            <person name="Brunel D."/>
            <person name="Catrice O."/>
            <person name="Chaidir N."/>
            <person name="Claudel C."/>
            <person name="Donnadieu C."/>
            <person name="Faraut T."/>
            <person name="Fievet G."/>
            <person name="Helmstetter N."/>
            <person name="King M."/>
            <person name="Knapp S.J."/>
            <person name="Lai Z."/>
            <person name="Le Paslier M.C."/>
            <person name="Lippi Y."/>
            <person name="Lorenzon L."/>
            <person name="Mandel J.R."/>
            <person name="Marage G."/>
            <person name="Marchand G."/>
            <person name="Marquand E."/>
            <person name="Bret-Mestries E."/>
            <person name="Morien E."/>
            <person name="Nambeesan S."/>
            <person name="Nguyen T."/>
            <person name="Pegot-Espagnet P."/>
            <person name="Pouilly N."/>
            <person name="Raftis F."/>
            <person name="Sallet E."/>
            <person name="Schiex T."/>
            <person name="Thomas J."/>
            <person name="Vandecasteele C."/>
            <person name="Vares D."/>
            <person name="Vear F."/>
            <person name="Vautrin S."/>
            <person name="Crespi M."/>
            <person name="Mangin B."/>
            <person name="Burke J.M."/>
            <person name="Salse J."/>
            <person name="Munos S."/>
            <person name="Vincourt P."/>
            <person name="Rieseberg L.H."/>
            <person name="Langlade N.B."/>
        </authorList>
    </citation>
    <scope>NUCLEOTIDE SEQUENCE</scope>
    <source>
        <tissue evidence="1">Leaves</tissue>
    </source>
</reference>
<dbReference type="Gramene" id="mRNA:HanXRQr2_Chr08g0328491">
    <property type="protein sequence ID" value="mRNA:HanXRQr2_Chr08g0328491"/>
    <property type="gene ID" value="HanXRQr2_Chr08g0328491"/>
</dbReference>
<keyword evidence="2" id="KW-1185">Reference proteome</keyword>
<comment type="caution">
    <text evidence="1">The sequence shown here is derived from an EMBL/GenBank/DDBJ whole genome shotgun (WGS) entry which is preliminary data.</text>
</comment>
<dbReference type="AlphaFoldDB" id="A0A9K3IDZ6"/>
<proteinExistence type="predicted"/>
<evidence type="ECO:0000313" key="2">
    <source>
        <dbReference type="Proteomes" id="UP000215914"/>
    </source>
</evidence>
<sequence length="82" mass="9143">MTVWSRCSASISILSSRINKLPPIQNLSRRFSPQMSTATSPFQITHIITLTTQPTEPVTVVAAPGVFDADFRTRLIKSYFSK</sequence>
<organism evidence="1 2">
    <name type="scientific">Helianthus annuus</name>
    <name type="common">Common sunflower</name>
    <dbReference type="NCBI Taxonomy" id="4232"/>
    <lineage>
        <taxon>Eukaryota</taxon>
        <taxon>Viridiplantae</taxon>
        <taxon>Streptophyta</taxon>
        <taxon>Embryophyta</taxon>
        <taxon>Tracheophyta</taxon>
        <taxon>Spermatophyta</taxon>
        <taxon>Magnoliopsida</taxon>
        <taxon>eudicotyledons</taxon>
        <taxon>Gunneridae</taxon>
        <taxon>Pentapetalae</taxon>
        <taxon>asterids</taxon>
        <taxon>campanulids</taxon>
        <taxon>Asterales</taxon>
        <taxon>Asteraceae</taxon>
        <taxon>Asteroideae</taxon>
        <taxon>Heliantheae alliance</taxon>
        <taxon>Heliantheae</taxon>
        <taxon>Helianthus</taxon>
    </lineage>
</organism>
<dbReference type="Proteomes" id="UP000215914">
    <property type="component" value="Unassembled WGS sequence"/>
</dbReference>
<gene>
    <name evidence="1" type="ORF">HanXRQr2_Chr08g0328491</name>
</gene>
<name>A0A9K3IDZ6_HELAN</name>